<accession>A0A8I1EBS9</accession>
<comment type="caution">
    <text evidence="1">The sequence shown here is derived from an EMBL/GenBank/DDBJ whole genome shotgun (WGS) entry which is preliminary data.</text>
</comment>
<name>A0A8I1EBS9_PSEPU</name>
<evidence type="ECO:0000313" key="2">
    <source>
        <dbReference type="Proteomes" id="UP000637061"/>
    </source>
</evidence>
<protein>
    <submittedName>
        <fullName evidence="1">Uncharacterized protein</fullName>
    </submittedName>
</protein>
<organism evidence="1 2">
    <name type="scientific">Pseudomonas putida</name>
    <name type="common">Arthrobacter siderocapsulatus</name>
    <dbReference type="NCBI Taxonomy" id="303"/>
    <lineage>
        <taxon>Bacteria</taxon>
        <taxon>Pseudomonadati</taxon>
        <taxon>Pseudomonadota</taxon>
        <taxon>Gammaproteobacteria</taxon>
        <taxon>Pseudomonadales</taxon>
        <taxon>Pseudomonadaceae</taxon>
        <taxon>Pseudomonas</taxon>
    </lineage>
</organism>
<proteinExistence type="predicted"/>
<dbReference type="EMBL" id="JAEHTE010000001">
    <property type="protein sequence ID" value="MBI6882393.1"/>
    <property type="molecule type" value="Genomic_DNA"/>
</dbReference>
<reference evidence="1" key="1">
    <citation type="submission" date="2020-12" db="EMBL/GenBank/DDBJ databases">
        <title>Enhanced detection system for hospital associated transmission using whole genome sequencing surveillance.</title>
        <authorList>
            <person name="Harrison L.H."/>
            <person name="Van Tyne D."/>
            <person name="Marsh J.W."/>
            <person name="Griffith M.P."/>
            <person name="Snyder D.J."/>
            <person name="Cooper V.S."/>
            <person name="Mustapha M."/>
        </authorList>
    </citation>
    <scope>NUCLEOTIDE SEQUENCE</scope>
    <source>
        <strain evidence="1">PSB00042</strain>
    </source>
</reference>
<dbReference type="Proteomes" id="UP000637061">
    <property type="component" value="Unassembled WGS sequence"/>
</dbReference>
<evidence type="ECO:0000313" key="1">
    <source>
        <dbReference type="EMBL" id="MBI6882393.1"/>
    </source>
</evidence>
<sequence length="177" mass="20104">MGTYIKAVVEILTREGWVPNASPVFYNDDRQDDPREARVPQPNLGQSYELFTLLAGVREVEGITPLSKPRGLPEDTHSSTLFDLAGPYESCPFGYEDEPANVADYLSRRSDIERFAFSWVSIDELLQIDYEQMVPVRMEQGKTTSLRDALGDRFFNILEQIQLVAPASQARMLFCFT</sequence>
<gene>
    <name evidence="1" type="ORF">JEU22_00415</name>
</gene>
<dbReference type="RefSeq" id="WP_198746014.1">
    <property type="nucleotide sequence ID" value="NZ_JAEHTE010000001.1"/>
</dbReference>
<dbReference type="AlphaFoldDB" id="A0A8I1EBS9"/>